<dbReference type="EMBL" id="NJGI01000005">
    <property type="protein sequence ID" value="PGH20626.1"/>
    <property type="molecule type" value="Genomic_DNA"/>
</dbReference>
<evidence type="ECO:0000313" key="2">
    <source>
        <dbReference type="Proteomes" id="UP000222862"/>
    </source>
</evidence>
<name>A0A2B7YGH0_FUSNP</name>
<evidence type="ECO:0000313" key="1">
    <source>
        <dbReference type="EMBL" id="PGH20626.1"/>
    </source>
</evidence>
<dbReference type="Proteomes" id="UP000222862">
    <property type="component" value="Unassembled WGS sequence"/>
</dbReference>
<protein>
    <submittedName>
        <fullName evidence="1">Uncharacterized protein</fullName>
    </submittedName>
</protein>
<organism evidence="1 2">
    <name type="scientific">Fusobacterium nucleatum subsp. polymorphum</name>
    <name type="common">Fusobacterium polymorphum</name>
    <dbReference type="NCBI Taxonomy" id="76857"/>
    <lineage>
        <taxon>Bacteria</taxon>
        <taxon>Fusobacteriati</taxon>
        <taxon>Fusobacteriota</taxon>
        <taxon>Fusobacteriia</taxon>
        <taxon>Fusobacteriales</taxon>
        <taxon>Fusobacteriaceae</taxon>
        <taxon>Fusobacterium</taxon>
    </lineage>
</organism>
<sequence length="109" mass="12595">MEITKYSNRIQKFLTQEYGTEEAAKTALDTFKKEGKDIIKLSGIEVTEEHNVFLELYAEHRIYQAMGDEKIAALKLESFNKLLKNISSFVNTKKEVESIKKKGLMIFND</sequence>
<comment type="caution">
    <text evidence="1">The sequence shown here is derived from an EMBL/GenBank/DDBJ whole genome shotgun (WGS) entry which is preliminary data.</text>
</comment>
<accession>A0A2B7YGH0</accession>
<reference evidence="1 2" key="1">
    <citation type="submission" date="2017-06" db="EMBL/GenBank/DDBJ databases">
        <title>Genome sequencing of Fusobacterium nucleatum subsp. polymorphum KCOM 1232 (=ChDC F37).</title>
        <authorList>
            <person name="Kook J.-K."/>
            <person name="Park S.-N."/>
            <person name="Lim Y.K."/>
            <person name="Roh H."/>
        </authorList>
    </citation>
    <scope>NUCLEOTIDE SEQUENCE [LARGE SCALE GENOMIC DNA]</scope>
    <source>
        <strain evidence="2">KCOM 1232 ( ChDC F37)</strain>
    </source>
</reference>
<gene>
    <name evidence="1" type="ORF">RN96_10650</name>
</gene>
<dbReference type="RefSeq" id="WP_098703397.1">
    <property type="nucleotide sequence ID" value="NZ_NJGI01000005.1"/>
</dbReference>
<proteinExistence type="predicted"/>
<dbReference type="AlphaFoldDB" id="A0A2B7YGH0"/>